<comment type="caution">
    <text evidence="1">The sequence shown here is derived from an EMBL/GenBank/DDBJ whole genome shotgun (WGS) entry which is preliminary data.</text>
</comment>
<evidence type="ECO:0000313" key="2">
    <source>
        <dbReference type="Proteomes" id="UP000094342"/>
    </source>
</evidence>
<sequence>MKATAAKPESLTTIAAATHPRARDCGKAEPEGALAGTWELAQIKVPFPFSGVVWNRAKTSVLDMQPNLPRRESFVSFNN</sequence>
<dbReference type="AlphaFoldDB" id="A0A1E3V826"/>
<accession>A0A1E3V826</accession>
<name>A0A1E3V826_9HYPH</name>
<organism evidence="1 2">
    <name type="scientific">Sinorhizobium alkalisoli</name>
    <dbReference type="NCBI Taxonomy" id="1752398"/>
    <lineage>
        <taxon>Bacteria</taxon>
        <taxon>Pseudomonadati</taxon>
        <taxon>Pseudomonadota</taxon>
        <taxon>Alphaproteobacteria</taxon>
        <taxon>Hyphomicrobiales</taxon>
        <taxon>Rhizobiaceae</taxon>
        <taxon>Sinorhizobium/Ensifer group</taxon>
        <taxon>Sinorhizobium</taxon>
    </lineage>
</organism>
<proteinExistence type="predicted"/>
<dbReference type="STRING" id="1752398.A8M32_20115"/>
<dbReference type="EMBL" id="LYBW01000061">
    <property type="protein sequence ID" value="ODR89615.1"/>
    <property type="molecule type" value="Genomic_DNA"/>
</dbReference>
<keyword evidence="2" id="KW-1185">Reference proteome</keyword>
<protein>
    <submittedName>
        <fullName evidence="1">Uncharacterized protein</fullName>
    </submittedName>
</protein>
<dbReference type="Proteomes" id="UP000094342">
    <property type="component" value="Unassembled WGS sequence"/>
</dbReference>
<gene>
    <name evidence="1" type="ORF">A8M32_20115</name>
</gene>
<reference evidence="2" key="1">
    <citation type="submission" date="2016-05" db="EMBL/GenBank/DDBJ databases">
        <authorList>
            <person name="Li Y."/>
        </authorList>
    </citation>
    <scope>NUCLEOTIDE SEQUENCE [LARGE SCALE GENOMIC DNA]</scope>
    <source>
        <strain evidence="2">YIC4027</strain>
    </source>
</reference>
<evidence type="ECO:0000313" key="1">
    <source>
        <dbReference type="EMBL" id="ODR89615.1"/>
    </source>
</evidence>